<evidence type="ECO:0000313" key="4">
    <source>
        <dbReference type="EMBL" id="CAD9043125.1"/>
    </source>
</evidence>
<protein>
    <submittedName>
        <fullName evidence="3">Uncharacterized protein</fullName>
    </submittedName>
</protein>
<evidence type="ECO:0000313" key="3">
    <source>
        <dbReference type="EMBL" id="CAD9043124.1"/>
    </source>
</evidence>
<feature type="compositionally biased region" description="Low complexity" evidence="2">
    <location>
        <begin position="402"/>
        <end position="411"/>
    </location>
</feature>
<gene>
    <name evidence="3" type="ORF">EGYM00392_LOCUS54306</name>
    <name evidence="4" type="ORF">EGYM00392_LOCUS54307</name>
</gene>
<dbReference type="GO" id="GO:0051015">
    <property type="term" value="F:actin filament binding"/>
    <property type="evidence" value="ECO:0007669"/>
    <property type="project" value="TreeGrafter"/>
</dbReference>
<dbReference type="GO" id="GO:0016460">
    <property type="term" value="C:myosin II complex"/>
    <property type="evidence" value="ECO:0007669"/>
    <property type="project" value="TreeGrafter"/>
</dbReference>
<feature type="coiled-coil region" evidence="1">
    <location>
        <begin position="264"/>
        <end position="294"/>
    </location>
</feature>
<feature type="coiled-coil region" evidence="1">
    <location>
        <begin position="1808"/>
        <end position="1842"/>
    </location>
</feature>
<feature type="region of interest" description="Disordered" evidence="2">
    <location>
        <begin position="1030"/>
        <end position="1052"/>
    </location>
</feature>
<accession>A0A6U8P391</accession>
<dbReference type="PANTHER" id="PTHR45615">
    <property type="entry name" value="MYOSIN HEAVY CHAIN, NON-MUSCLE"/>
    <property type="match status" value="1"/>
</dbReference>
<evidence type="ECO:0000256" key="1">
    <source>
        <dbReference type="SAM" id="Coils"/>
    </source>
</evidence>
<dbReference type="EMBL" id="HBGA01149172">
    <property type="protein sequence ID" value="CAD9043125.1"/>
    <property type="molecule type" value="Transcribed_RNA"/>
</dbReference>
<feature type="region of interest" description="Disordered" evidence="2">
    <location>
        <begin position="400"/>
        <end position="423"/>
    </location>
</feature>
<dbReference type="PANTHER" id="PTHR45615:SF40">
    <property type="entry name" value="MYOSIN HEAVY CHAIN, NON-MUSCLE"/>
    <property type="match status" value="1"/>
</dbReference>
<feature type="coiled-coil region" evidence="1">
    <location>
        <begin position="571"/>
        <end position="657"/>
    </location>
</feature>
<proteinExistence type="predicted"/>
<reference evidence="3" key="1">
    <citation type="submission" date="2021-01" db="EMBL/GenBank/DDBJ databases">
        <authorList>
            <person name="Corre E."/>
            <person name="Pelletier E."/>
            <person name="Niang G."/>
            <person name="Scheremetjew M."/>
            <person name="Finn R."/>
            <person name="Kale V."/>
            <person name="Holt S."/>
            <person name="Cochrane G."/>
            <person name="Meng A."/>
            <person name="Brown T."/>
            <person name="Cohen L."/>
        </authorList>
    </citation>
    <scope>NUCLEOTIDE SEQUENCE</scope>
    <source>
        <strain evidence="3">NIES-381</strain>
    </source>
</reference>
<dbReference type="EMBL" id="HBGA01149171">
    <property type="protein sequence ID" value="CAD9043124.1"/>
    <property type="molecule type" value="Transcribed_RNA"/>
</dbReference>
<dbReference type="GO" id="GO:0000146">
    <property type="term" value="F:microfilament motor activity"/>
    <property type="evidence" value="ECO:0007669"/>
    <property type="project" value="TreeGrafter"/>
</dbReference>
<feature type="coiled-coil region" evidence="1">
    <location>
        <begin position="1063"/>
        <end position="1225"/>
    </location>
</feature>
<feature type="region of interest" description="Disordered" evidence="2">
    <location>
        <begin position="746"/>
        <end position="766"/>
    </location>
</feature>
<feature type="region of interest" description="Disordered" evidence="2">
    <location>
        <begin position="1595"/>
        <end position="1624"/>
    </location>
</feature>
<feature type="compositionally biased region" description="Polar residues" evidence="2">
    <location>
        <begin position="1595"/>
        <end position="1607"/>
    </location>
</feature>
<feature type="coiled-coil region" evidence="1">
    <location>
        <begin position="977"/>
        <end position="1021"/>
    </location>
</feature>
<feature type="coiled-coil region" evidence="1">
    <location>
        <begin position="854"/>
        <end position="916"/>
    </location>
</feature>
<organism evidence="3">
    <name type="scientific">Eutreptiella gymnastica</name>
    <dbReference type="NCBI Taxonomy" id="73025"/>
    <lineage>
        <taxon>Eukaryota</taxon>
        <taxon>Discoba</taxon>
        <taxon>Euglenozoa</taxon>
        <taxon>Euglenida</taxon>
        <taxon>Spirocuta</taxon>
        <taxon>Euglenophyceae</taxon>
        <taxon>Eutreptiales</taxon>
        <taxon>Eutreptiaceae</taxon>
        <taxon>Eutreptiella</taxon>
    </lineage>
</organism>
<keyword evidence="1" id="KW-0175">Coiled coil</keyword>
<feature type="coiled-coil region" evidence="1">
    <location>
        <begin position="1508"/>
        <end position="1545"/>
    </location>
</feature>
<feature type="coiled-coil region" evidence="1">
    <location>
        <begin position="1401"/>
        <end position="1477"/>
    </location>
</feature>
<sequence length="1953" mass="221383">MQIATDQQTALFSFASSPPSLLHQLAASQLLAAASETRCDQFLQSIEQKDRDLAMLHLSFLQLSAVHDLATSLSLRESEGYSGRLDLISKERSHLESLVSSLREELSDLSLRCHEQSAVHQSLLAEKEAALSEKSRELTTVVSHQQENSRLLQEAQMVADQRHGRIEEFQIRASRSEQQAGLFKQLLEEEQAKVQHLDQEIVQLRLELDTRLSATTDVNPRVAQMWAELENLKNAREEDRKKSVTAMMKLKRAEVVGQQRQSRIITLEAKLEQMEHAQADLRSQTEEATQIAEQRAQFVGDLQEQIEHLGVEAAVKVQELETCLAMERLKCMQLEARGVHNVNLTPAEWQELQERQDRQMEVVAQQVQHLQTQLQSERHARQEAESELLALQQPLVDIQVESQQSSSSTTSGTVPHSPVRTPTTNLAVTPVKVSPKTPPIHRISPGQSESLLKFTSPMRLSDDDTVTYLEQLKERLKDAKGQMEAAERQLADQADARMANEKQLEQALEDAQKWHGHFEQEQQRRQIDQVRFEADLTRLQLELEDTKQLLLQKPHGQEYQGASPAVPLHHVELLTSRLKDSQVQQESLEQQLEEQMELRRLTEEHLANALEDVEQLRSAQSQMQELEDQLQQELEARTDLEAQLADAKAIVESLQGRYEDEVQTRQSEVGKLQAAHEAGLSEVQTAHAIECAAAREEISELTRRYEAAELDRDSEVRQLQAEHAALVSALQLEHESQIAAVQAELREAVDQSNQPAEAHAPDSAPDMVPVQHLELVVERMKDAHSQMQELEDQLQQELEARTDLEAQLADAKAIVESLQGCAGERDSPPDMVPVRHLELVVERMKDAHSQLGVLEGELDLRLALEEQLARAQEDIQTSQGRYQDTMQRLVLAQSQLELLNREAIGLQQSLDLQQLESIKVEAEHAAQLSSLQSELQRTGEQLDALLVGPRSEQVVDVSSMPVPDPTTMSVHHLKYLMERLSSTKSHLEDVEDDLQEQQKHREMLEEQLARAVQDAEHWHQAYKQLHDSLSFTPRPGEVRHSPEEEDTASVAPSEATSLSVHHLEHLMERLTDARSQLRVVEQELEQQVVAREEVEEQLERAMEDTVHWQRQYENGCQVQQSEISRLQLTHAEQLEQLQSQLQQAIQSHAEQNVNRKAQVEDVGAIHSSVTEGVVEDLEHLKQRLTDAVTKLAIVEEQLGQQLEARSVLEEQLGQAMQDVEAYKKRHGEHQRHWRAEVDSTNSSPQIEAFTSDEKAESTIPSSSLDTAPIEHLEMLVERLKDAMAEISSLEMQLEEQTEQRKMLEDRLDQAMEVEGYLQAQCDTEVETRQAAEVQHQAQLAAMSDKYEAEMHHLRLELQNVLHDAGQREQYQPLAQESSRELGGDSTSNADHALLHIPVQQLEVLAERLRAAQLEMESMEIQLEDQVEARERLEEQLRLAVEDAEHWQCIYEEVCQSCTDEQEELKFLREELQNTKDVMMARLASPRFSEQFHREDDGVSTATSETVSVEHLEQLVERLKDAKAQMEAMEKQVEEQVEVRMLIEEQLVHAMQDTQHWHARYEQESTLRRQDHSAAAMERQRLQLELHTLQELLDRTSSLATPGSSRSGSLCAASRSTDGRPKQLSEEHTIQSLKADMALQHDKCRALQSLMKPMEYAIRTLARDLAQDHAVFQEFEAVSGLVDLATRALPDTAGLVARAINSGAAECALQQFAVDMGNRLQAQNIILDSVHQSVMAWIEAKSVQLPIADEKVVNDGLRLFDRKPGSTPELENLGMQLRWPATPTFRPMAGVPVGLGFPGSERTDGTDQIGALVSENERLRDELSTVQQQLQEATEQLLDRQSQSYLTDGPRETPPAFYAKLNTMHTVNQFLTDMNHVLRQVLARVAPHSLDTTQGVNPWPSRRWRAAVRGVVFIRRLRGLYERTSALHMALQQMEDVHLDQAQSMPATPSSGMS</sequence>
<evidence type="ECO:0000256" key="2">
    <source>
        <dbReference type="SAM" id="MobiDB-lite"/>
    </source>
</evidence>
<name>A0A6U8P391_9EUGL</name>
<feature type="coiled-coil region" evidence="1">
    <location>
        <begin position="469"/>
        <end position="511"/>
    </location>
</feature>
<feature type="coiled-coil region" evidence="1">
    <location>
        <begin position="1269"/>
        <end position="1313"/>
    </location>
</feature>
<dbReference type="GO" id="GO:0005737">
    <property type="term" value="C:cytoplasm"/>
    <property type="evidence" value="ECO:0007669"/>
    <property type="project" value="TreeGrafter"/>
</dbReference>
<dbReference type="GO" id="GO:0032982">
    <property type="term" value="C:myosin filament"/>
    <property type="evidence" value="ECO:0007669"/>
    <property type="project" value="TreeGrafter"/>
</dbReference>